<dbReference type="AlphaFoldDB" id="D2R7P5"/>
<keyword evidence="3" id="KW-0732">Signal</keyword>
<name>D2R7P5_PIRSD</name>
<dbReference type="PANTHER" id="PTHR30570:SF1">
    <property type="entry name" value="PHOSPHATE-BINDING PROTEIN PSTS"/>
    <property type="match status" value="1"/>
</dbReference>
<keyword evidence="7" id="KW-1185">Reference proteome</keyword>
<dbReference type="HOGENOM" id="CLU_026228_1_0_0"/>
<accession>D2R7P5</accession>
<dbReference type="OrthoDB" id="9790048at2"/>
<dbReference type="InterPro" id="IPR050811">
    <property type="entry name" value="Phosphate_ABC_transporter"/>
</dbReference>
<evidence type="ECO:0000256" key="2">
    <source>
        <dbReference type="ARBA" id="ARBA00022448"/>
    </source>
</evidence>
<dbReference type="GO" id="GO:0006817">
    <property type="term" value="P:phosphate ion transport"/>
    <property type="evidence" value="ECO:0007669"/>
    <property type="project" value="UniProtKB-UniRule"/>
</dbReference>
<keyword evidence="4" id="KW-0592">Phosphate transport</keyword>
<dbReference type="PROSITE" id="PS51257">
    <property type="entry name" value="PROKAR_LIPOPROTEIN"/>
    <property type="match status" value="1"/>
</dbReference>
<evidence type="ECO:0000256" key="4">
    <source>
        <dbReference type="RuleBase" id="RU367119"/>
    </source>
</evidence>
<dbReference type="InterPro" id="IPR024370">
    <property type="entry name" value="PBP_domain"/>
</dbReference>
<dbReference type="Proteomes" id="UP000001887">
    <property type="component" value="Chromosome"/>
</dbReference>
<comment type="function">
    <text evidence="4">Involved in the system for phosphate transport across the cytoplasmic membrane.</text>
</comment>
<dbReference type="PANTHER" id="PTHR30570">
    <property type="entry name" value="PERIPLASMIC PHOSPHATE BINDING COMPONENT OF PHOSPHATE ABC TRANSPORTER"/>
    <property type="match status" value="1"/>
</dbReference>
<dbReference type="EMBL" id="CP001848">
    <property type="protein sequence ID" value="ADB17471.1"/>
    <property type="molecule type" value="Genomic_DNA"/>
</dbReference>
<protein>
    <recommendedName>
        <fullName evidence="4">Phosphate-binding protein</fullName>
    </recommendedName>
</protein>
<dbReference type="CDD" id="cd13654">
    <property type="entry name" value="PBP2_phosphate_like_2"/>
    <property type="match status" value="1"/>
</dbReference>
<keyword evidence="2 4" id="KW-0813">Transport</keyword>
<comment type="similarity">
    <text evidence="1 4">Belongs to the PstS family.</text>
</comment>
<reference evidence="6 7" key="1">
    <citation type="journal article" date="2009" name="Stand. Genomic Sci.">
        <title>Complete genome sequence of Pirellula staleyi type strain (ATCC 27377).</title>
        <authorList>
            <person name="Clum A."/>
            <person name="Tindall B.J."/>
            <person name="Sikorski J."/>
            <person name="Ivanova N."/>
            <person name="Mavrommatis K."/>
            <person name="Lucas S."/>
            <person name="Glavina del Rio T."/>
            <person name="Nolan M."/>
            <person name="Chen F."/>
            <person name="Tice H."/>
            <person name="Pitluck S."/>
            <person name="Cheng J.F."/>
            <person name="Chertkov O."/>
            <person name="Brettin T."/>
            <person name="Han C."/>
            <person name="Detter J.C."/>
            <person name="Kuske C."/>
            <person name="Bruce D."/>
            <person name="Goodwin L."/>
            <person name="Ovchinikova G."/>
            <person name="Pati A."/>
            <person name="Mikhailova N."/>
            <person name="Chen A."/>
            <person name="Palaniappan K."/>
            <person name="Land M."/>
            <person name="Hauser L."/>
            <person name="Chang Y.J."/>
            <person name="Jeffries C.D."/>
            <person name="Chain P."/>
            <person name="Rohde M."/>
            <person name="Goker M."/>
            <person name="Bristow J."/>
            <person name="Eisen J.A."/>
            <person name="Markowitz V."/>
            <person name="Hugenholtz P."/>
            <person name="Kyrpides N.C."/>
            <person name="Klenk H.P."/>
            <person name="Lapidus A."/>
        </authorList>
    </citation>
    <scope>NUCLEOTIDE SEQUENCE [LARGE SCALE GENOMIC DNA]</scope>
    <source>
        <strain evidence="7">ATCC 27377 / DSM 6068 / ICPB 4128</strain>
    </source>
</reference>
<dbReference type="SUPFAM" id="SSF53850">
    <property type="entry name" value="Periplasmic binding protein-like II"/>
    <property type="match status" value="1"/>
</dbReference>
<evidence type="ECO:0000313" key="6">
    <source>
        <dbReference type="EMBL" id="ADB17471.1"/>
    </source>
</evidence>
<dbReference type="GO" id="GO:0042301">
    <property type="term" value="F:phosphate ion binding"/>
    <property type="evidence" value="ECO:0007669"/>
    <property type="project" value="UniProtKB-UniRule"/>
</dbReference>
<evidence type="ECO:0000256" key="1">
    <source>
        <dbReference type="ARBA" id="ARBA00008725"/>
    </source>
</evidence>
<dbReference type="NCBIfam" id="TIGR02136">
    <property type="entry name" value="ptsS_2"/>
    <property type="match status" value="1"/>
</dbReference>
<organism evidence="6 7">
    <name type="scientific">Pirellula staleyi (strain ATCC 27377 / DSM 6068 / ICPB 4128)</name>
    <name type="common">Pirella staleyi</name>
    <dbReference type="NCBI Taxonomy" id="530564"/>
    <lineage>
        <taxon>Bacteria</taxon>
        <taxon>Pseudomonadati</taxon>
        <taxon>Planctomycetota</taxon>
        <taxon>Planctomycetia</taxon>
        <taxon>Pirellulales</taxon>
        <taxon>Pirellulaceae</taxon>
        <taxon>Pirellula</taxon>
    </lineage>
</organism>
<evidence type="ECO:0000259" key="5">
    <source>
        <dbReference type="Pfam" id="PF12849"/>
    </source>
</evidence>
<dbReference type="KEGG" id="psl:Psta_2805"/>
<evidence type="ECO:0000256" key="3">
    <source>
        <dbReference type="ARBA" id="ARBA00022729"/>
    </source>
</evidence>
<dbReference type="Pfam" id="PF12849">
    <property type="entry name" value="PBP_like_2"/>
    <property type="match status" value="1"/>
</dbReference>
<dbReference type="eggNOG" id="COG0226">
    <property type="taxonomic scope" value="Bacteria"/>
</dbReference>
<feature type="domain" description="PBP" evidence="5">
    <location>
        <begin position="43"/>
        <end position="298"/>
    </location>
</feature>
<dbReference type="Gene3D" id="3.40.190.10">
    <property type="entry name" value="Periplasmic binding protein-like II"/>
    <property type="match status" value="2"/>
</dbReference>
<dbReference type="InterPro" id="IPR011862">
    <property type="entry name" value="Phos-bd"/>
</dbReference>
<gene>
    <name evidence="6" type="ordered locus">Psta_2805</name>
</gene>
<sequence length="352" mass="38081" precursor="true">MSWISWKGLFAGVIVAAVVGCGGGETPKPSPNGETGSGEATKLTGAVAIDGSSTVFPVTEAVAEEFNSQVSSDVQVTVGISGTGGGFKKFIRGEIDVADASRPILAEEIAACKENGIEFIEIPVCFDALTVAVNPANDWVENITIDELKKIWEPSAEGKITKWNQIRPEWPDEKLVLYGAGTDSGTFDYFTEAVNGKAKSCRSDFIPSEDDNTLVQGIVGEKYSMGFIPFAYYEPNKDKMKALKIDWKSDDELGAIEPSLETVVGGTYNPLSRPLFIYVSKKAAERPEVKKFVEFYLDNVAELSQEVKYMPLPDAAYTMAKDRFAALKTGSGFGGVPEVGLKIEELLAREPK</sequence>
<evidence type="ECO:0000313" key="7">
    <source>
        <dbReference type="Proteomes" id="UP000001887"/>
    </source>
</evidence>
<dbReference type="STRING" id="530564.Psta_2805"/>
<proteinExistence type="inferred from homology"/>